<comment type="caution">
    <text evidence="1">The sequence shown here is derived from an EMBL/GenBank/DDBJ whole genome shotgun (WGS) entry which is preliminary data.</text>
</comment>
<dbReference type="NCBIfam" id="TIGR04500">
    <property type="entry name" value="PpiC_rel_mature"/>
    <property type="match status" value="1"/>
</dbReference>
<protein>
    <submittedName>
        <fullName evidence="1">TIGR04500 family putative peptide maturation system protein</fullName>
    </submittedName>
</protein>
<dbReference type="SUPFAM" id="SSF109998">
    <property type="entry name" value="Triger factor/SurA peptide-binding domain-like"/>
    <property type="match status" value="1"/>
</dbReference>
<gene>
    <name evidence="1" type="ORF">AB0I59_19230</name>
</gene>
<accession>A0ABV3GGK2</accession>
<keyword evidence="2" id="KW-1185">Reference proteome</keyword>
<organism evidence="1 2">
    <name type="scientific">Microtetraspora glauca</name>
    <dbReference type="NCBI Taxonomy" id="1996"/>
    <lineage>
        <taxon>Bacteria</taxon>
        <taxon>Bacillati</taxon>
        <taxon>Actinomycetota</taxon>
        <taxon>Actinomycetes</taxon>
        <taxon>Streptosporangiales</taxon>
        <taxon>Streptosporangiaceae</taxon>
        <taxon>Microtetraspora</taxon>
    </lineage>
</organism>
<evidence type="ECO:0000313" key="2">
    <source>
        <dbReference type="Proteomes" id="UP001551675"/>
    </source>
</evidence>
<dbReference type="RefSeq" id="WP_061258027.1">
    <property type="nucleotide sequence ID" value="NZ_JBFALK010000010.1"/>
</dbReference>
<dbReference type="InterPro" id="IPR030985">
    <property type="entry name" value="PpiC-rel_mature"/>
</dbReference>
<dbReference type="EMBL" id="JBFALK010000010">
    <property type="protein sequence ID" value="MEV0970774.1"/>
    <property type="molecule type" value="Genomic_DNA"/>
</dbReference>
<sequence>MSLVVPPDLLGAALEWLRGLDGVRPERAGELLSDLRGRYPEVRMRLLWQREAATGEYHYDLLFPSPEGSVSLAFAPDRVIPWPLRGGQRSGEQLVLRVNGVDMTMERAVSVLDVLWEDTGLARRLMNAALVEEALATRHTDLSADRLQKAMDAFRRARGLMTPQATLRWMAERGLNHARLEEVVASEAAVAELRREVVDGRVEDFFAAHGEEFDRLRVVRLRYADPDRAAAVAARLRVGAVPPDEMEKDTDPVALAAEEMLAGVATCRMEANGRGDLVALFGAPAVDARAGQVLGPAGLPDGGFCVVRVLAVEPAVLDEVTRRLVEGRIFDDWLAEQRRHAHVEWFWGSRARTDELTTDLRA</sequence>
<evidence type="ECO:0000313" key="1">
    <source>
        <dbReference type="EMBL" id="MEV0970774.1"/>
    </source>
</evidence>
<dbReference type="InterPro" id="IPR027304">
    <property type="entry name" value="Trigger_fact/SurA_dom_sf"/>
</dbReference>
<reference evidence="1 2" key="1">
    <citation type="submission" date="2024-06" db="EMBL/GenBank/DDBJ databases">
        <title>The Natural Products Discovery Center: Release of the First 8490 Sequenced Strains for Exploring Actinobacteria Biosynthetic Diversity.</title>
        <authorList>
            <person name="Kalkreuter E."/>
            <person name="Kautsar S.A."/>
            <person name="Yang D."/>
            <person name="Bader C.D."/>
            <person name="Teijaro C.N."/>
            <person name="Fluegel L."/>
            <person name="Davis C.M."/>
            <person name="Simpson J.R."/>
            <person name="Lauterbach L."/>
            <person name="Steele A.D."/>
            <person name="Gui C."/>
            <person name="Meng S."/>
            <person name="Li G."/>
            <person name="Viehrig K."/>
            <person name="Ye F."/>
            <person name="Su P."/>
            <person name="Kiefer A.F."/>
            <person name="Nichols A."/>
            <person name="Cepeda A.J."/>
            <person name="Yan W."/>
            <person name="Fan B."/>
            <person name="Jiang Y."/>
            <person name="Adhikari A."/>
            <person name="Zheng C.-J."/>
            <person name="Schuster L."/>
            <person name="Cowan T.M."/>
            <person name="Smanski M.J."/>
            <person name="Chevrette M.G."/>
            <person name="De Carvalho L.P.S."/>
            <person name="Shen B."/>
        </authorList>
    </citation>
    <scope>NUCLEOTIDE SEQUENCE [LARGE SCALE GENOMIC DNA]</scope>
    <source>
        <strain evidence="1 2">NPDC050100</strain>
    </source>
</reference>
<proteinExistence type="predicted"/>
<dbReference type="Proteomes" id="UP001551675">
    <property type="component" value="Unassembled WGS sequence"/>
</dbReference>
<name>A0ABV3GGK2_MICGL</name>